<dbReference type="RefSeq" id="WP_093239290.1">
    <property type="nucleotide sequence ID" value="NZ_FNQF01000002.1"/>
</dbReference>
<gene>
    <name evidence="1" type="ORF">SAMN05421540_102177</name>
</gene>
<proteinExistence type="predicted"/>
<reference evidence="1 2" key="1">
    <citation type="submission" date="2016-10" db="EMBL/GenBank/DDBJ databases">
        <authorList>
            <person name="de Groot N.N."/>
        </authorList>
    </citation>
    <scope>NUCLEOTIDE SEQUENCE [LARGE SCALE GENOMIC DNA]</scope>
    <source>
        <strain evidence="1 2">DSM 23581</strain>
    </source>
</reference>
<protein>
    <recommendedName>
        <fullName evidence="3">DUF1853 family protein</fullName>
    </recommendedName>
</protein>
<dbReference type="Pfam" id="PF08907">
    <property type="entry name" value="DUF1853"/>
    <property type="match status" value="1"/>
</dbReference>
<name>A0A1H3WXN8_9FLAO</name>
<keyword evidence="2" id="KW-1185">Reference proteome</keyword>
<accession>A0A1H3WXN8</accession>
<dbReference type="InterPro" id="IPR015003">
    <property type="entry name" value="DUF1853"/>
</dbReference>
<dbReference type="EMBL" id="FNQF01000002">
    <property type="protein sequence ID" value="SDZ91863.1"/>
    <property type="molecule type" value="Genomic_DNA"/>
</dbReference>
<evidence type="ECO:0008006" key="3">
    <source>
        <dbReference type="Google" id="ProtNLM"/>
    </source>
</evidence>
<dbReference type="STRING" id="908615.SAMN05421540_102177"/>
<evidence type="ECO:0000313" key="1">
    <source>
        <dbReference type="EMBL" id="SDZ91863.1"/>
    </source>
</evidence>
<dbReference type="Proteomes" id="UP000198820">
    <property type="component" value="Unassembled WGS sequence"/>
</dbReference>
<dbReference type="AlphaFoldDB" id="A0A1H3WXN8"/>
<evidence type="ECO:0000313" key="2">
    <source>
        <dbReference type="Proteomes" id="UP000198820"/>
    </source>
</evidence>
<sequence length="279" mass="33292">MQTILQQYKAFFETPLLIKNPDMLDHIGIFDFDKKQISKPDIEDLKSFQKLGFIGKRAELFAKYVLENSSDYRLLSHSLQIFDDKKTLGEFDFIFQDLNTSEIIHLEMVYKVYLFDSRLSNNLDLCWIGPNRKDSFHEKYEKLMQHQFPLLYHSETAKDLSQLNIDSADSIQQKLLFKAILFRRYKEDLPQSDFLNTDQIAGIWLYWGEFLKDEWHDAVYFKPDKVNWFNTIDIENSAWISHQEIKSQVKAEHAINRNPMLWVKKDRQILKIFVVQSDF</sequence>
<organism evidence="1 2">
    <name type="scientific">Psychroflexus halocasei</name>
    <dbReference type="NCBI Taxonomy" id="908615"/>
    <lineage>
        <taxon>Bacteria</taxon>
        <taxon>Pseudomonadati</taxon>
        <taxon>Bacteroidota</taxon>
        <taxon>Flavobacteriia</taxon>
        <taxon>Flavobacteriales</taxon>
        <taxon>Flavobacteriaceae</taxon>
        <taxon>Psychroflexus</taxon>
    </lineage>
</organism>